<gene>
    <name evidence="1" type="ORF">HMPREF9498_02584</name>
</gene>
<dbReference type="PANTHER" id="PTHR34352">
    <property type="entry name" value="PROTEIN YHFA"/>
    <property type="match status" value="1"/>
</dbReference>
<dbReference type="Pfam" id="PF02566">
    <property type="entry name" value="OsmC"/>
    <property type="match status" value="1"/>
</dbReference>
<proteinExistence type="predicted"/>
<accession>A0A125W3E5</accession>
<dbReference type="Gene3D" id="3.30.300.20">
    <property type="match status" value="1"/>
</dbReference>
<dbReference type="RefSeq" id="WP_002385154.1">
    <property type="nucleotide sequence ID" value="NZ_GL454482.1"/>
</dbReference>
<dbReference type="HOGENOM" id="CLU_114057_2_0_9"/>
<comment type="caution">
    <text evidence="1">The sequence shown here is derived from an EMBL/GenBank/DDBJ whole genome shotgun (WGS) entry which is preliminary data.</text>
</comment>
<organism evidence="1 2">
    <name type="scientific">Enterococcus faecalis TX4248</name>
    <dbReference type="NCBI Taxonomy" id="749495"/>
    <lineage>
        <taxon>Bacteria</taxon>
        <taxon>Bacillati</taxon>
        <taxon>Bacillota</taxon>
        <taxon>Bacilli</taxon>
        <taxon>Lactobacillales</taxon>
        <taxon>Enterococcaceae</taxon>
        <taxon>Enterococcus</taxon>
    </lineage>
</organism>
<dbReference type="EMBL" id="AEBR01000094">
    <property type="protein sequence ID" value="EFM81817.1"/>
    <property type="molecule type" value="Genomic_DNA"/>
</dbReference>
<dbReference type="SUPFAM" id="SSF82784">
    <property type="entry name" value="OsmC-like"/>
    <property type="match status" value="1"/>
</dbReference>
<reference evidence="1 2" key="1">
    <citation type="submission" date="2010-07" db="EMBL/GenBank/DDBJ databases">
        <authorList>
            <person name="Sid Ahmed O."/>
        </authorList>
    </citation>
    <scope>NUCLEOTIDE SEQUENCE [LARGE SCALE GENOMIC DNA]</scope>
    <source>
        <strain evidence="1 2">TX4248</strain>
    </source>
</reference>
<dbReference type="Proteomes" id="UP000004846">
    <property type="component" value="Unassembled WGS sequence"/>
</dbReference>
<dbReference type="InterPro" id="IPR003718">
    <property type="entry name" value="OsmC/Ohr_fam"/>
</dbReference>
<evidence type="ECO:0000313" key="2">
    <source>
        <dbReference type="Proteomes" id="UP000004846"/>
    </source>
</evidence>
<name>A0A125W3E5_ENTFL</name>
<protein>
    <submittedName>
        <fullName evidence="1">OsmC-like protein</fullName>
    </submittedName>
</protein>
<dbReference type="AlphaFoldDB" id="A0A125W3E5"/>
<sequence length="132" mass="15087">MAMVERLTIIRGVEKFELQTKTARWVLAKEEGYSPVQMLVSAIGACGGYVYQSVLENSHIPFEFEKIEVTYSREVERRAQPLKQVTILFYVSVPEDFQARATRCLKLVSPNCPVIQSLAERITVEETVVFKK</sequence>
<dbReference type="InterPro" id="IPR015946">
    <property type="entry name" value="KH_dom-like_a/b"/>
</dbReference>
<dbReference type="PANTHER" id="PTHR34352:SF1">
    <property type="entry name" value="PROTEIN YHFA"/>
    <property type="match status" value="1"/>
</dbReference>
<dbReference type="InterPro" id="IPR036102">
    <property type="entry name" value="OsmC/Ohrsf"/>
</dbReference>
<evidence type="ECO:0000313" key="1">
    <source>
        <dbReference type="EMBL" id="EFM81817.1"/>
    </source>
</evidence>